<dbReference type="GO" id="GO:0004519">
    <property type="term" value="F:endonuclease activity"/>
    <property type="evidence" value="ECO:0007669"/>
    <property type="project" value="InterPro"/>
</dbReference>
<accession>A0A2H0DUH2</accession>
<dbReference type="Gene3D" id="3.10.28.10">
    <property type="entry name" value="Homing endonucleases"/>
    <property type="match status" value="2"/>
</dbReference>
<dbReference type="InterPro" id="IPR051289">
    <property type="entry name" value="LAGLIDADG_Endonuclease"/>
</dbReference>
<dbReference type="Proteomes" id="UP000231136">
    <property type="component" value="Unassembled WGS sequence"/>
</dbReference>
<dbReference type="InterPro" id="IPR027434">
    <property type="entry name" value="Homing_endonucl"/>
</dbReference>
<gene>
    <name evidence="2" type="ORF">COW83_02100</name>
</gene>
<name>A0A2H0DUH2_9BACT</name>
<feature type="domain" description="Homing endonuclease LAGLIDADG" evidence="1">
    <location>
        <begin position="169"/>
        <end position="242"/>
    </location>
</feature>
<evidence type="ECO:0000313" key="3">
    <source>
        <dbReference type="Proteomes" id="UP000231136"/>
    </source>
</evidence>
<proteinExistence type="predicted"/>
<dbReference type="PANTHER" id="PTHR36181:SF3">
    <property type="entry name" value="INTRON-ENCODED DNA ENDONUCLEASE AI5 BETA"/>
    <property type="match status" value="1"/>
</dbReference>
<feature type="domain" description="Homing endonuclease LAGLIDADG" evidence="1">
    <location>
        <begin position="16"/>
        <end position="100"/>
    </location>
</feature>
<organism evidence="2 3">
    <name type="scientific">Candidatus Collierbacteria bacterium CG22_combo_CG10-13_8_21_14_all_43_12</name>
    <dbReference type="NCBI Taxonomy" id="1974537"/>
    <lineage>
        <taxon>Bacteria</taxon>
        <taxon>Candidatus Collieribacteriota</taxon>
    </lineage>
</organism>
<evidence type="ECO:0000259" key="1">
    <source>
        <dbReference type="Pfam" id="PF00961"/>
    </source>
</evidence>
<dbReference type="EMBL" id="PCTR01000067">
    <property type="protein sequence ID" value="PIP85846.1"/>
    <property type="molecule type" value="Genomic_DNA"/>
</dbReference>
<dbReference type="Pfam" id="PF00961">
    <property type="entry name" value="LAGLIDADG_1"/>
    <property type="match status" value="2"/>
</dbReference>
<dbReference type="InterPro" id="IPR004860">
    <property type="entry name" value="LAGLIDADG_dom"/>
</dbReference>
<dbReference type="PANTHER" id="PTHR36181">
    <property type="entry name" value="INTRON-ENCODED ENDONUCLEASE AI3-RELATED"/>
    <property type="match status" value="1"/>
</dbReference>
<evidence type="ECO:0000313" key="2">
    <source>
        <dbReference type="EMBL" id="PIP85846.1"/>
    </source>
</evidence>
<protein>
    <recommendedName>
        <fullName evidence="1">Homing endonuclease LAGLIDADG domain-containing protein</fullName>
    </recommendedName>
</protein>
<dbReference type="AlphaFoldDB" id="A0A2H0DUH2"/>
<sequence>MGAENQQETSKNFYYSGFSVGELSCSILKLHNRKSKNGGIYYTPDLTISNADKKLLQDIDKVCGNNLGVITKIKGGFNLSFRGKKKVKQLLSFFDNYPSIAGDLTQSKIEIIRNAISVIEDERTYKRSLKTLNQLEEYREKLKTIKQSGLAEKSFTIQTRSRSDIGYFLSGIFDAEGSVGMKRSGERLQPFAAIAMKDKEIIVLFRDFIGFGNIRFRPREHVYHWEVGSISGVLKVIEIFQNKFPDKLMKMKLRMERVRRILNDYTPNPHKNGVMI</sequence>
<reference evidence="2 3" key="1">
    <citation type="submission" date="2017-09" db="EMBL/GenBank/DDBJ databases">
        <title>Depth-based differentiation of microbial function through sediment-hosted aquifers and enrichment of novel symbionts in the deep terrestrial subsurface.</title>
        <authorList>
            <person name="Probst A.J."/>
            <person name="Ladd B."/>
            <person name="Jarett J.K."/>
            <person name="Geller-Mcgrath D.E."/>
            <person name="Sieber C.M."/>
            <person name="Emerson J.B."/>
            <person name="Anantharaman K."/>
            <person name="Thomas B.C."/>
            <person name="Malmstrom R."/>
            <person name="Stieglmeier M."/>
            <person name="Klingl A."/>
            <person name="Woyke T."/>
            <person name="Ryan C.M."/>
            <person name="Banfield J.F."/>
        </authorList>
    </citation>
    <scope>NUCLEOTIDE SEQUENCE [LARGE SCALE GENOMIC DNA]</scope>
    <source>
        <strain evidence="2">CG22_combo_CG10-13_8_21_14_all_43_12</strain>
    </source>
</reference>
<dbReference type="SUPFAM" id="SSF55608">
    <property type="entry name" value="Homing endonucleases"/>
    <property type="match status" value="2"/>
</dbReference>
<comment type="caution">
    <text evidence="2">The sequence shown here is derived from an EMBL/GenBank/DDBJ whole genome shotgun (WGS) entry which is preliminary data.</text>
</comment>